<dbReference type="Gene3D" id="3.30.360.40">
    <property type="entry name" value="YwmB-like"/>
    <property type="match status" value="1"/>
</dbReference>
<dbReference type="Pfam" id="PF08680">
    <property type="entry name" value="DUF1779"/>
    <property type="match status" value="1"/>
</dbReference>
<proteinExistence type="predicted"/>
<dbReference type="RefSeq" id="WP_003324509.1">
    <property type="nucleotide sequence ID" value="NZ_ALPT02000038.1"/>
</dbReference>
<accession>A0A4S4JWL6</accession>
<evidence type="ECO:0000313" key="2">
    <source>
        <dbReference type="Proteomes" id="UP000297014"/>
    </source>
</evidence>
<evidence type="ECO:0008006" key="3">
    <source>
        <dbReference type="Google" id="ProtNLM"/>
    </source>
</evidence>
<sequence length="255" mass="28973">MKLGKSFFLVVLVFGLVIVHFFANSLGGHSFVAAANELVTLAEDKKWDIHEWQILAREEQGLITNQESFRQHVHMMSIDLDDWNVTDVDDSAQEWKATLTNQNPIMDVQESLTIFAYPENGQYRLAHTYKLQGSSLHTLASQQLEPLVNKRIDSFSLDQSAIYTQLKTSEDQSYLEHHESLSHFATELLESLDAKQVEALEEESFVSFSAYLENWEQAISTNGEEMNLQLAIRQEQGLGSRTTVTIGTPIITTEY</sequence>
<protein>
    <recommendedName>
        <fullName evidence="3">TATA-box binding protein</fullName>
    </recommendedName>
</protein>
<name>A0A4S4JWL6_ALKAL</name>
<dbReference type="Proteomes" id="UP000297014">
    <property type="component" value="Unassembled WGS sequence"/>
</dbReference>
<reference evidence="1 2" key="1">
    <citation type="submission" date="2014-01" db="EMBL/GenBank/DDBJ databases">
        <title>Draft genome sequencing of Bacillus alcalophilus CGMCC 1.3604.</title>
        <authorList>
            <person name="Yang J."/>
            <person name="Diao L."/>
            <person name="Yang S."/>
        </authorList>
    </citation>
    <scope>NUCLEOTIDE SEQUENCE [LARGE SCALE GENOMIC DNA]</scope>
    <source>
        <strain evidence="1 2">CGMCC 1.3604</strain>
    </source>
</reference>
<dbReference type="OrthoDB" id="2374820at2"/>
<gene>
    <name evidence="1" type="ORF">AJ85_16580</name>
</gene>
<evidence type="ECO:0000313" key="1">
    <source>
        <dbReference type="EMBL" id="THG89571.1"/>
    </source>
</evidence>
<organism evidence="1 2">
    <name type="scientific">Alkalihalobacillus alcalophilus ATCC 27647 = CGMCC 1.3604</name>
    <dbReference type="NCBI Taxonomy" id="1218173"/>
    <lineage>
        <taxon>Bacteria</taxon>
        <taxon>Bacillati</taxon>
        <taxon>Bacillota</taxon>
        <taxon>Bacilli</taxon>
        <taxon>Bacillales</taxon>
        <taxon>Bacillaceae</taxon>
        <taxon>Alkalihalobacillus</taxon>
    </lineage>
</organism>
<dbReference type="EMBL" id="JALP01000216">
    <property type="protein sequence ID" value="THG89571.1"/>
    <property type="molecule type" value="Genomic_DNA"/>
</dbReference>
<dbReference type="SUPFAM" id="SSF143842">
    <property type="entry name" value="YwmB-like"/>
    <property type="match status" value="1"/>
</dbReference>
<dbReference type="InterPro" id="IPR014794">
    <property type="entry name" value="DUF1779"/>
</dbReference>
<dbReference type="InterPro" id="IPR036209">
    <property type="entry name" value="YwmB-like_sf"/>
</dbReference>
<dbReference type="Gene3D" id="3.30.2030.10">
    <property type="entry name" value="YwmB-like"/>
    <property type="match status" value="1"/>
</dbReference>
<dbReference type="AlphaFoldDB" id="A0A4S4JWL6"/>
<comment type="caution">
    <text evidence="1">The sequence shown here is derived from an EMBL/GenBank/DDBJ whole genome shotgun (WGS) entry which is preliminary data.</text>
</comment>